<feature type="domain" description="Acyl-ACP thioesterase N-terminal hotdog" evidence="3">
    <location>
        <begin position="7"/>
        <end position="126"/>
    </location>
</feature>
<dbReference type="PANTHER" id="PTHR31793">
    <property type="entry name" value="4-HYDROXYBENZOYL-COA THIOESTERASE FAMILY MEMBER"/>
    <property type="match status" value="1"/>
</dbReference>
<evidence type="ECO:0000256" key="1">
    <source>
        <dbReference type="ARBA" id="ARBA00005953"/>
    </source>
</evidence>
<dbReference type="PANTHER" id="PTHR31793:SF27">
    <property type="entry name" value="NOVEL THIOESTERASE SUPERFAMILY DOMAIN AND SAPOSIN A-TYPE DOMAIN CONTAINING PROTEIN (0610012H03RIK)"/>
    <property type="match status" value="1"/>
</dbReference>
<comment type="caution">
    <text evidence="4">The sequence shown here is derived from an EMBL/GenBank/DDBJ whole genome shotgun (WGS) entry which is preliminary data.</text>
</comment>
<dbReference type="CDD" id="cd00586">
    <property type="entry name" value="4HBT"/>
    <property type="match status" value="1"/>
</dbReference>
<evidence type="ECO:0000259" key="3">
    <source>
        <dbReference type="Pfam" id="PF01643"/>
    </source>
</evidence>
<name>A0ABP7XCL6_9FLAO</name>
<evidence type="ECO:0000256" key="2">
    <source>
        <dbReference type="ARBA" id="ARBA00022801"/>
    </source>
</evidence>
<dbReference type="InterPro" id="IPR029069">
    <property type="entry name" value="HotDog_dom_sf"/>
</dbReference>
<comment type="similarity">
    <text evidence="1">Belongs to the 4-hydroxybenzoyl-CoA thioesterase family.</text>
</comment>
<dbReference type="Pfam" id="PF01643">
    <property type="entry name" value="Acyl-ACP_TE"/>
    <property type="match status" value="1"/>
</dbReference>
<dbReference type="SUPFAM" id="SSF54637">
    <property type="entry name" value="Thioesterase/thiol ester dehydrase-isomerase"/>
    <property type="match status" value="1"/>
</dbReference>
<keyword evidence="2" id="KW-0378">Hydrolase</keyword>
<accession>A0ABP7XCL6</accession>
<dbReference type="RefSeq" id="WP_344925138.1">
    <property type="nucleotide sequence ID" value="NZ_BAABCW010000002.1"/>
</dbReference>
<evidence type="ECO:0000313" key="4">
    <source>
        <dbReference type="EMBL" id="GAA4111358.1"/>
    </source>
</evidence>
<dbReference type="Gene3D" id="3.10.129.10">
    <property type="entry name" value="Hotdog Thioesterase"/>
    <property type="match status" value="1"/>
</dbReference>
<reference evidence="5" key="1">
    <citation type="journal article" date="2019" name="Int. J. Syst. Evol. Microbiol.">
        <title>The Global Catalogue of Microorganisms (GCM) 10K type strain sequencing project: providing services to taxonomists for standard genome sequencing and annotation.</title>
        <authorList>
            <consortium name="The Broad Institute Genomics Platform"/>
            <consortium name="The Broad Institute Genome Sequencing Center for Infectious Disease"/>
            <person name="Wu L."/>
            <person name="Ma J."/>
        </authorList>
    </citation>
    <scope>NUCLEOTIDE SEQUENCE [LARGE SCALE GENOMIC DNA]</scope>
    <source>
        <strain evidence="5">JCM 17106</strain>
    </source>
</reference>
<dbReference type="EMBL" id="BAABCW010000002">
    <property type="protein sequence ID" value="GAA4111358.1"/>
    <property type="molecule type" value="Genomic_DNA"/>
</dbReference>
<gene>
    <name evidence="4" type="ORF">GCM10022393_08990</name>
</gene>
<organism evidence="4 5">
    <name type="scientific">Aquimarina addita</name>
    <dbReference type="NCBI Taxonomy" id="870485"/>
    <lineage>
        <taxon>Bacteria</taxon>
        <taxon>Pseudomonadati</taxon>
        <taxon>Bacteroidota</taxon>
        <taxon>Flavobacteriia</taxon>
        <taxon>Flavobacteriales</taxon>
        <taxon>Flavobacteriaceae</taxon>
        <taxon>Aquimarina</taxon>
    </lineage>
</organism>
<dbReference type="InterPro" id="IPR002864">
    <property type="entry name" value="Acyl-ACP_thioesterase_NHD"/>
</dbReference>
<dbReference type="InterPro" id="IPR050563">
    <property type="entry name" value="4-hydroxybenzoyl-CoA_TE"/>
</dbReference>
<keyword evidence="5" id="KW-1185">Reference proteome</keyword>
<evidence type="ECO:0000313" key="5">
    <source>
        <dbReference type="Proteomes" id="UP001500459"/>
    </source>
</evidence>
<dbReference type="Proteomes" id="UP001500459">
    <property type="component" value="Unassembled WGS sequence"/>
</dbReference>
<proteinExistence type="inferred from homology"/>
<sequence>MKPTIFEYTISVPGSAIDHMKHVNNVVYLQWVQDIAIKHWEAKTTERIRKQYVWVALDHFIEYKNPAFENDTITLQTWIHNNRGAKSERHTTIINTKTKKVLINAKTTWCLLHKETLRPTRITEEINILSTS</sequence>
<protein>
    <submittedName>
        <fullName evidence="4">Thioesterase family protein</fullName>
    </submittedName>
</protein>